<evidence type="ECO:0000259" key="10">
    <source>
        <dbReference type="Pfam" id="PF13249"/>
    </source>
</evidence>
<dbReference type="SFLD" id="SFLDG01016">
    <property type="entry name" value="Prenyltransferase_Like_2"/>
    <property type="match status" value="1"/>
</dbReference>
<evidence type="ECO:0000313" key="12">
    <source>
        <dbReference type="Proteomes" id="UP000245884"/>
    </source>
</evidence>
<dbReference type="PANTHER" id="PTHR11764:SF20">
    <property type="entry name" value="LANOSTEROL SYNTHASE"/>
    <property type="match status" value="1"/>
</dbReference>
<protein>
    <recommendedName>
        <fullName evidence="7">Terpene cyclase/mutase family member</fullName>
        <ecNumber evidence="7">5.4.99.-</ecNumber>
    </recommendedName>
</protein>
<dbReference type="STRING" id="1569628.A0A316V6E9"/>
<evidence type="ECO:0000259" key="9">
    <source>
        <dbReference type="Pfam" id="PF13243"/>
    </source>
</evidence>
<gene>
    <name evidence="11" type="ORF">BDZ90DRAFT_248671</name>
</gene>
<evidence type="ECO:0000256" key="7">
    <source>
        <dbReference type="RuleBase" id="RU362003"/>
    </source>
</evidence>
<keyword evidence="6 7" id="KW-0413">Isomerase</keyword>
<evidence type="ECO:0000256" key="6">
    <source>
        <dbReference type="ARBA" id="ARBA00023235"/>
    </source>
</evidence>
<comment type="similarity">
    <text evidence="1 7">Belongs to the terpene cyclase/mutase family.</text>
</comment>
<dbReference type="Proteomes" id="UP000245884">
    <property type="component" value="Unassembled WGS sequence"/>
</dbReference>
<dbReference type="AlphaFoldDB" id="A0A316V6E9"/>
<dbReference type="OrthoDB" id="21502at2759"/>
<evidence type="ECO:0000256" key="1">
    <source>
        <dbReference type="ARBA" id="ARBA00009755"/>
    </source>
</evidence>
<keyword evidence="5" id="KW-0443">Lipid metabolism</keyword>
<dbReference type="PANTHER" id="PTHR11764">
    <property type="entry name" value="TERPENE CYCLASE/MUTASE FAMILY MEMBER"/>
    <property type="match status" value="1"/>
</dbReference>
<dbReference type="SUPFAM" id="SSF48239">
    <property type="entry name" value="Terpenoid cyclases/Protein prenyltransferases"/>
    <property type="match status" value="2"/>
</dbReference>
<dbReference type="EC" id="5.4.99.-" evidence="7"/>
<name>A0A316V6E9_9BASI</name>
<evidence type="ECO:0000256" key="3">
    <source>
        <dbReference type="ARBA" id="ARBA00022737"/>
    </source>
</evidence>
<feature type="region of interest" description="Disordered" evidence="8">
    <location>
        <begin position="1"/>
        <end position="24"/>
    </location>
</feature>
<proteinExistence type="inferred from homology"/>
<dbReference type="RefSeq" id="XP_025365627.1">
    <property type="nucleotide sequence ID" value="XM_025507631.1"/>
</dbReference>
<dbReference type="InterPro" id="IPR018333">
    <property type="entry name" value="Squalene_cyclase"/>
</dbReference>
<evidence type="ECO:0000256" key="4">
    <source>
        <dbReference type="ARBA" id="ARBA00022955"/>
    </source>
</evidence>
<keyword evidence="2" id="KW-0444">Lipid biosynthesis</keyword>
<dbReference type="FunFam" id="1.50.10.20:FF:000003">
    <property type="entry name" value="Terpene cyclase/mutase family member"/>
    <property type="match status" value="1"/>
</dbReference>
<evidence type="ECO:0000256" key="2">
    <source>
        <dbReference type="ARBA" id="ARBA00022516"/>
    </source>
</evidence>
<keyword evidence="4" id="KW-0752">Steroid biosynthesis</keyword>
<evidence type="ECO:0000313" key="11">
    <source>
        <dbReference type="EMBL" id="PWN31015.1"/>
    </source>
</evidence>
<dbReference type="GeneID" id="37029454"/>
<dbReference type="PROSITE" id="PS01074">
    <property type="entry name" value="TERPENE_SYNTHASES"/>
    <property type="match status" value="1"/>
</dbReference>
<dbReference type="Pfam" id="PF13243">
    <property type="entry name" value="SQHop_cyclase_C"/>
    <property type="match status" value="1"/>
</dbReference>
<dbReference type="GO" id="GO:0016104">
    <property type="term" value="P:triterpenoid biosynthetic process"/>
    <property type="evidence" value="ECO:0007669"/>
    <property type="project" value="InterPro"/>
</dbReference>
<dbReference type="GO" id="GO:0000250">
    <property type="term" value="F:lanosterol synthase activity"/>
    <property type="evidence" value="ECO:0007669"/>
    <property type="project" value="TreeGrafter"/>
</dbReference>
<feature type="domain" description="Squalene cyclase C-terminal" evidence="9">
    <location>
        <begin position="403"/>
        <end position="743"/>
    </location>
</feature>
<feature type="domain" description="Squalene cyclase N-terminal" evidence="10">
    <location>
        <begin position="101"/>
        <end position="390"/>
    </location>
</feature>
<dbReference type="InterPro" id="IPR032696">
    <property type="entry name" value="SQ_cyclase_C"/>
</dbReference>
<organism evidence="11 12">
    <name type="scientific">Jaminaea rosea</name>
    <dbReference type="NCBI Taxonomy" id="1569628"/>
    <lineage>
        <taxon>Eukaryota</taxon>
        <taxon>Fungi</taxon>
        <taxon>Dikarya</taxon>
        <taxon>Basidiomycota</taxon>
        <taxon>Ustilaginomycotina</taxon>
        <taxon>Exobasidiomycetes</taxon>
        <taxon>Microstromatales</taxon>
        <taxon>Microstromatales incertae sedis</taxon>
        <taxon>Jaminaea</taxon>
    </lineage>
</organism>
<dbReference type="CDD" id="cd02892">
    <property type="entry name" value="SQCY_1"/>
    <property type="match status" value="1"/>
</dbReference>
<evidence type="ECO:0000256" key="5">
    <source>
        <dbReference type="ARBA" id="ARBA00023098"/>
    </source>
</evidence>
<dbReference type="InterPro" id="IPR032697">
    <property type="entry name" value="SQ_cyclase_N"/>
</dbReference>
<keyword evidence="3" id="KW-0677">Repeat</keyword>
<dbReference type="NCBIfam" id="TIGR01787">
    <property type="entry name" value="squalene_cyclas"/>
    <property type="match status" value="1"/>
</dbReference>
<accession>A0A316V6E9</accession>
<dbReference type="Gene3D" id="6.20.120.20">
    <property type="match status" value="1"/>
</dbReference>
<evidence type="ECO:0000256" key="8">
    <source>
        <dbReference type="SAM" id="MobiDB-lite"/>
    </source>
</evidence>
<dbReference type="Gene3D" id="1.50.10.20">
    <property type="match status" value="2"/>
</dbReference>
<dbReference type="GO" id="GO:0005811">
    <property type="term" value="C:lipid droplet"/>
    <property type="evidence" value="ECO:0007669"/>
    <property type="project" value="InterPro"/>
</dbReference>
<dbReference type="InterPro" id="IPR002365">
    <property type="entry name" value="Terpene_synthase_CS"/>
</dbReference>
<sequence>MPTSQQQFQSVPLTSPDLTPLSSLPEKTDLARWRLTTPGLGTPDVGRHLWSYLSDDEVGTAGEQTMEDRFHLGLLPTSSSGSKGERRSAAKAAEDAFLYYQKVQSPDGHFAGEYGGPLFLLPGLVIASYVTETPFPTEWRIEITRYLRNEQHSDGGWGLHIAGPSTVFGTAANYVVLRLLGNGPDLPFMAKARAKLHELGGATGIPSWGKLWLAVLGVYDWEGMNPIPPELWCLPDGVPIHPWRWWIHTRMVYIPMGWLWGCKYTYHDAETDSLISALRTELYAKPYSSINWPSQRNNIASIDIFAPHTKVLNGLMSLLGIYAKFTPGVVRSAGLKQAYNLLCREDENTGYQCLGPVNKMLNQVVRYAVDGPNSPAMAKHREKMRDFLWMSPSGLMMCGTNGSQLWDTSFIAQAVSSTSTLVRNPNIKPSIQAILAWLDDTQIRENPQHYRSCYRFSTKGAWPFSTKQQGYTVSDCTAEGLKAVLDLQQESMGLEQLVDEGRLRDAVDLLLTMQNSSGGFASYETINGPAVLEWINPAEVFGDIMIEYCYPECTTSVVGALCKFRAHSPKYRRADIDKCVSRAVAYILSAQRKDGSWFGSWAVCFTYATMFALECLHLAGYHYENSEPVRRACAFLVSKQNAEDGGWGEGFESCVRGEWTPTESGRSEVVQTSWALLGLLHAQYPDEDGSLRRGAEFVLRGQEEDGSWKETPEGRCVGVFNRNCGIVYPNYRFSFTIWALGKATQRFGESWPPASTS</sequence>
<feature type="compositionally biased region" description="Low complexity" evidence="8">
    <location>
        <begin position="10"/>
        <end position="24"/>
    </location>
</feature>
<dbReference type="GO" id="GO:0006696">
    <property type="term" value="P:ergosterol biosynthetic process"/>
    <property type="evidence" value="ECO:0007669"/>
    <property type="project" value="TreeGrafter"/>
</dbReference>
<keyword evidence="12" id="KW-1185">Reference proteome</keyword>
<dbReference type="InterPro" id="IPR008930">
    <property type="entry name" value="Terpenoid_cyclase/PrenylTrfase"/>
</dbReference>
<reference evidence="11 12" key="1">
    <citation type="journal article" date="2018" name="Mol. Biol. Evol.">
        <title>Broad Genomic Sampling Reveals a Smut Pathogenic Ancestry of the Fungal Clade Ustilaginomycotina.</title>
        <authorList>
            <person name="Kijpornyongpan T."/>
            <person name="Mondo S.J."/>
            <person name="Barry K."/>
            <person name="Sandor L."/>
            <person name="Lee J."/>
            <person name="Lipzen A."/>
            <person name="Pangilinan J."/>
            <person name="LaButti K."/>
            <person name="Hainaut M."/>
            <person name="Henrissat B."/>
            <person name="Grigoriev I.V."/>
            <person name="Spatafora J.W."/>
            <person name="Aime M.C."/>
        </authorList>
    </citation>
    <scope>NUCLEOTIDE SEQUENCE [LARGE SCALE GENOMIC DNA]</scope>
    <source>
        <strain evidence="11 12">MCA 5214</strain>
    </source>
</reference>
<dbReference type="Pfam" id="PF13249">
    <property type="entry name" value="SQHop_cyclase_N"/>
    <property type="match status" value="1"/>
</dbReference>
<dbReference type="EMBL" id="KZ819662">
    <property type="protein sequence ID" value="PWN31015.1"/>
    <property type="molecule type" value="Genomic_DNA"/>
</dbReference>